<sequence length="482" mass="48105">MTEVSEQAPSPARASSRIALLIACSATFVAFLDLSVVNIAFPAIARDFTTAAPTTLTWVVSGYAVAFAALLTPGGRLADSLGRRRIFLVALVGFAVTSLLCAVAPSAPWLIGSRVLQGATAALMIPAALALVLATTAPDRITAAIGAWSAAGGLAAVVGPAIGGALVESFGWRAVFVINIPIAAALVALAAGLRTGEPAHREVGAPAVPDIVGTLAAALGIGAVVAGVTEGQSWGTTSPATLLTVGAGLILVAVALVRSRRHPSPAIAVDLWRNRRYALTNATSFVFGAAMFAWLLAGPLFLDAIWGYTVLQSAAALSVGAVAAMVTATVAGRAGSANALRLLGVLGALMFAGSAFWASTDAFGATPHLWSVWAPASLLGGGGIGLLVTVLGTAAASSLPPQQFASGVGMNLMSRQVGGALGVGVLASILAAHPGDALAGFHLLFLTCAVTAVAAGILVAALTEKQATHSDTDTDTTILAES</sequence>
<dbReference type="RefSeq" id="WP_136908792.1">
    <property type="nucleotide sequence ID" value="NZ_SUMD01000003.1"/>
</dbReference>
<feature type="transmembrane region" description="Helical" evidence="5">
    <location>
        <begin position="240"/>
        <end position="257"/>
    </location>
</feature>
<feature type="transmembrane region" description="Helical" evidence="5">
    <location>
        <begin position="56"/>
        <end position="74"/>
    </location>
</feature>
<feature type="transmembrane region" description="Helical" evidence="5">
    <location>
        <begin position="205"/>
        <end position="228"/>
    </location>
</feature>
<comment type="caution">
    <text evidence="7">The sequence shown here is derived from an EMBL/GenBank/DDBJ whole genome shotgun (WGS) entry which is preliminary data.</text>
</comment>
<evidence type="ECO:0000256" key="5">
    <source>
        <dbReference type="SAM" id="Phobius"/>
    </source>
</evidence>
<feature type="transmembrane region" description="Helical" evidence="5">
    <location>
        <begin position="115"/>
        <end position="134"/>
    </location>
</feature>
<keyword evidence="8" id="KW-1185">Reference proteome</keyword>
<evidence type="ECO:0000259" key="6">
    <source>
        <dbReference type="PROSITE" id="PS50850"/>
    </source>
</evidence>
<feature type="transmembrane region" description="Helical" evidence="5">
    <location>
        <begin position="86"/>
        <end position="109"/>
    </location>
</feature>
<feature type="domain" description="Major facilitator superfamily (MFS) profile" evidence="6">
    <location>
        <begin position="19"/>
        <end position="467"/>
    </location>
</feature>
<dbReference type="InterPro" id="IPR036259">
    <property type="entry name" value="MFS_trans_sf"/>
</dbReference>
<comment type="subcellular location">
    <subcellularLocation>
        <location evidence="1">Cell membrane</location>
        <topology evidence="1">Multi-pass membrane protein</topology>
    </subcellularLocation>
</comment>
<feature type="transmembrane region" description="Helical" evidence="5">
    <location>
        <begin position="441"/>
        <end position="462"/>
    </location>
</feature>
<dbReference type="SUPFAM" id="SSF103473">
    <property type="entry name" value="MFS general substrate transporter"/>
    <property type="match status" value="1"/>
</dbReference>
<protein>
    <submittedName>
        <fullName evidence="7">MFS transporter</fullName>
    </submittedName>
</protein>
<evidence type="ECO:0000256" key="2">
    <source>
        <dbReference type="ARBA" id="ARBA00022692"/>
    </source>
</evidence>
<evidence type="ECO:0000256" key="4">
    <source>
        <dbReference type="ARBA" id="ARBA00023136"/>
    </source>
</evidence>
<proteinExistence type="predicted"/>
<feature type="transmembrane region" description="Helical" evidence="5">
    <location>
        <begin position="278"/>
        <end position="302"/>
    </location>
</feature>
<dbReference type="Gene3D" id="1.20.1720.10">
    <property type="entry name" value="Multidrug resistance protein D"/>
    <property type="match status" value="1"/>
</dbReference>
<feature type="transmembrane region" description="Helical" evidence="5">
    <location>
        <begin position="174"/>
        <end position="193"/>
    </location>
</feature>
<dbReference type="PROSITE" id="PS00216">
    <property type="entry name" value="SUGAR_TRANSPORT_1"/>
    <property type="match status" value="1"/>
</dbReference>
<feature type="transmembrane region" description="Helical" evidence="5">
    <location>
        <begin position="370"/>
        <end position="396"/>
    </location>
</feature>
<dbReference type="PRINTS" id="PR01036">
    <property type="entry name" value="TCRTETB"/>
</dbReference>
<dbReference type="PROSITE" id="PS50850">
    <property type="entry name" value="MFS"/>
    <property type="match status" value="1"/>
</dbReference>
<feature type="transmembrane region" description="Helical" evidence="5">
    <location>
        <begin position="339"/>
        <end position="358"/>
    </location>
</feature>
<gene>
    <name evidence="7" type="ORF">FCG67_08195</name>
</gene>
<keyword evidence="3 5" id="KW-1133">Transmembrane helix</keyword>
<dbReference type="PANTHER" id="PTHR42718">
    <property type="entry name" value="MAJOR FACILITATOR SUPERFAMILY MULTIDRUG TRANSPORTER MFSC"/>
    <property type="match status" value="1"/>
</dbReference>
<reference evidence="7 8" key="1">
    <citation type="submission" date="2019-04" db="EMBL/GenBank/DDBJ databases">
        <title>Rhodococcus oryzae sp. nov., a novel actinomycete isolated from rhizosphere soil of rice (Oryza sativa L.).</title>
        <authorList>
            <person name="Li C."/>
        </authorList>
    </citation>
    <scope>NUCLEOTIDE SEQUENCE [LARGE SCALE GENOMIC DNA]</scope>
    <source>
        <strain evidence="7 8">NEAU-CX67</strain>
    </source>
</reference>
<dbReference type="Pfam" id="PF07690">
    <property type="entry name" value="MFS_1"/>
    <property type="match status" value="1"/>
</dbReference>
<feature type="transmembrane region" description="Helical" evidence="5">
    <location>
        <begin position="20"/>
        <end position="44"/>
    </location>
</feature>
<accession>A0ABY2RQU1</accession>
<feature type="transmembrane region" description="Helical" evidence="5">
    <location>
        <begin position="417"/>
        <end position="435"/>
    </location>
</feature>
<evidence type="ECO:0000256" key="3">
    <source>
        <dbReference type="ARBA" id="ARBA00022989"/>
    </source>
</evidence>
<feature type="transmembrane region" description="Helical" evidence="5">
    <location>
        <begin position="141"/>
        <end position="162"/>
    </location>
</feature>
<evidence type="ECO:0000313" key="7">
    <source>
        <dbReference type="EMBL" id="TJZ79585.1"/>
    </source>
</evidence>
<dbReference type="Gene3D" id="1.20.1250.20">
    <property type="entry name" value="MFS general substrate transporter like domains"/>
    <property type="match status" value="1"/>
</dbReference>
<dbReference type="Proteomes" id="UP000305109">
    <property type="component" value="Unassembled WGS sequence"/>
</dbReference>
<dbReference type="CDD" id="cd17321">
    <property type="entry name" value="MFS_MMR_MDR_like"/>
    <property type="match status" value="1"/>
</dbReference>
<dbReference type="PANTHER" id="PTHR42718:SF48">
    <property type="entry name" value="CONSERVED TWO-DOMAIN MEMBRANE PROTEIN-RELATED"/>
    <property type="match status" value="1"/>
</dbReference>
<dbReference type="EMBL" id="SUMD01000003">
    <property type="protein sequence ID" value="TJZ79585.1"/>
    <property type="molecule type" value="Genomic_DNA"/>
</dbReference>
<dbReference type="InterPro" id="IPR020846">
    <property type="entry name" value="MFS_dom"/>
</dbReference>
<organism evidence="7 8">
    <name type="scientific">Rhodococcus oryzae</name>
    <dbReference type="NCBI Taxonomy" id="2571143"/>
    <lineage>
        <taxon>Bacteria</taxon>
        <taxon>Bacillati</taxon>
        <taxon>Actinomycetota</taxon>
        <taxon>Actinomycetes</taxon>
        <taxon>Mycobacteriales</taxon>
        <taxon>Nocardiaceae</taxon>
        <taxon>Rhodococcus</taxon>
    </lineage>
</organism>
<dbReference type="InterPro" id="IPR011701">
    <property type="entry name" value="MFS"/>
</dbReference>
<evidence type="ECO:0000313" key="8">
    <source>
        <dbReference type="Proteomes" id="UP000305109"/>
    </source>
</evidence>
<dbReference type="InterPro" id="IPR005829">
    <property type="entry name" value="Sugar_transporter_CS"/>
</dbReference>
<keyword evidence="2 5" id="KW-0812">Transmembrane</keyword>
<keyword evidence="4 5" id="KW-0472">Membrane</keyword>
<evidence type="ECO:0000256" key="1">
    <source>
        <dbReference type="ARBA" id="ARBA00004651"/>
    </source>
</evidence>
<feature type="transmembrane region" description="Helical" evidence="5">
    <location>
        <begin position="314"/>
        <end position="332"/>
    </location>
</feature>
<name>A0ABY2RQU1_9NOCA</name>